<gene>
    <name evidence="1" type="ORF">POCULU_LOCUS10979</name>
</gene>
<organism evidence="1 2">
    <name type="scientific">Paraglomus occultum</name>
    <dbReference type="NCBI Taxonomy" id="144539"/>
    <lineage>
        <taxon>Eukaryota</taxon>
        <taxon>Fungi</taxon>
        <taxon>Fungi incertae sedis</taxon>
        <taxon>Mucoromycota</taxon>
        <taxon>Glomeromycotina</taxon>
        <taxon>Glomeromycetes</taxon>
        <taxon>Paraglomerales</taxon>
        <taxon>Paraglomeraceae</taxon>
        <taxon>Paraglomus</taxon>
    </lineage>
</organism>
<feature type="non-terminal residue" evidence="1">
    <location>
        <position position="155"/>
    </location>
</feature>
<feature type="non-terminal residue" evidence="1">
    <location>
        <position position="1"/>
    </location>
</feature>
<dbReference type="AlphaFoldDB" id="A0A9N9HG23"/>
<name>A0A9N9HG23_9GLOM</name>
<comment type="caution">
    <text evidence="1">The sequence shown here is derived from an EMBL/GenBank/DDBJ whole genome shotgun (WGS) entry which is preliminary data.</text>
</comment>
<dbReference type="OrthoDB" id="10541472at2759"/>
<evidence type="ECO:0000313" key="2">
    <source>
        <dbReference type="Proteomes" id="UP000789572"/>
    </source>
</evidence>
<proteinExistence type="predicted"/>
<reference evidence="1" key="1">
    <citation type="submission" date="2021-06" db="EMBL/GenBank/DDBJ databases">
        <authorList>
            <person name="Kallberg Y."/>
            <person name="Tangrot J."/>
            <person name="Rosling A."/>
        </authorList>
    </citation>
    <scope>NUCLEOTIDE SEQUENCE</scope>
    <source>
        <strain evidence="1">IA702</strain>
    </source>
</reference>
<evidence type="ECO:0000313" key="1">
    <source>
        <dbReference type="EMBL" id="CAG8671187.1"/>
    </source>
</evidence>
<accession>A0A9N9HG23</accession>
<sequence>ILRKCVIELVVEVKKTITEANTNQAIAELIAANVLSSKRPVAILTDFSVFSFFWISKQTSSVSPTIFSTGFSDVYQAATFARLILNPELLTQEENEEIQQTFPFFERRAELEYRAVEDVNVDNDVGNLDDFVEEMTPLEYDAHKMTKKLARFRPH</sequence>
<protein>
    <submittedName>
        <fullName evidence="1">3343_t:CDS:1</fullName>
    </submittedName>
</protein>
<keyword evidence="2" id="KW-1185">Reference proteome</keyword>
<dbReference type="EMBL" id="CAJVPJ010006801">
    <property type="protein sequence ID" value="CAG8671187.1"/>
    <property type="molecule type" value="Genomic_DNA"/>
</dbReference>
<dbReference type="Proteomes" id="UP000789572">
    <property type="component" value="Unassembled WGS sequence"/>
</dbReference>